<reference evidence="5" key="1">
    <citation type="submission" date="2010-03" db="EMBL/GenBank/DDBJ databases">
        <title>The genome sequence of Ruminococcus sp. 18P13.</title>
        <authorList>
            <consortium name="metaHIT consortium -- http://www.metahit.eu/"/>
            <person name="Pajon A."/>
            <person name="Turner K."/>
            <person name="Parkhill J."/>
            <person name="Bernalier A."/>
        </authorList>
    </citation>
    <scope>NUCLEOTIDE SEQUENCE [LARGE SCALE GENOMIC DNA]</scope>
    <source>
        <strain evidence="5">Type strain: 18P13</strain>
    </source>
</reference>
<dbReference type="Proteomes" id="UP000007054">
    <property type="component" value="Chromosome"/>
</dbReference>
<dbReference type="PROSITE" id="PS50893">
    <property type="entry name" value="ABC_TRANSPORTER_2"/>
    <property type="match status" value="1"/>
</dbReference>
<proteinExistence type="predicted"/>
<dbReference type="EC" id="3.6.3.25" evidence="5"/>
<dbReference type="GO" id="GO:0022857">
    <property type="term" value="F:transmembrane transporter activity"/>
    <property type="evidence" value="ECO:0007669"/>
    <property type="project" value="UniProtKB-ARBA"/>
</dbReference>
<dbReference type="InterPro" id="IPR017911">
    <property type="entry name" value="MacB-like_ATP-bd"/>
</dbReference>
<dbReference type="GO" id="GO:0098796">
    <property type="term" value="C:membrane protein complex"/>
    <property type="evidence" value="ECO:0007669"/>
    <property type="project" value="UniProtKB-ARBA"/>
</dbReference>
<sequence length="233" mass="26098">MTEQEDSMPWITCKDLQKEYRSGTQSQMALNHVDFSLEQGEYVAIVGKSGSGKSTLMNMLGLIDTPTGGSMIWNGEQVLRYPERKKTQLRNQMIGYVFQAFYLEPSYTVYQNIEIPLLIAGYGTAERRSRILSALEEVGLSGKVRQRADSLSGGEKQRVSIARALVNQPKLLLADEPCGNLDSENTAIIMELFDRLHGTGKTIVLITHSEEDANRAERKLTMKDGRVLHETLL</sequence>
<dbReference type="GO" id="GO:0016887">
    <property type="term" value="F:ATP hydrolysis activity"/>
    <property type="evidence" value="ECO:0007669"/>
    <property type="project" value="InterPro"/>
</dbReference>
<dbReference type="PROSITE" id="PS00211">
    <property type="entry name" value="ABC_TRANSPORTER_1"/>
    <property type="match status" value="1"/>
</dbReference>
<dbReference type="PANTHER" id="PTHR24220:SF86">
    <property type="entry name" value="ABC TRANSPORTER ABCH.1"/>
    <property type="match status" value="1"/>
</dbReference>
<dbReference type="InterPro" id="IPR027417">
    <property type="entry name" value="P-loop_NTPase"/>
</dbReference>
<accession>D4LBV1</accession>
<organism evidence="5 6">
    <name type="scientific">Ruminococcus champanellensis (strain DSM 18848 / JCM 17042 / KCTC 15320 / 18P13)</name>
    <dbReference type="NCBI Taxonomy" id="213810"/>
    <lineage>
        <taxon>Bacteria</taxon>
        <taxon>Bacillati</taxon>
        <taxon>Bacillota</taxon>
        <taxon>Clostridia</taxon>
        <taxon>Eubacteriales</taxon>
        <taxon>Oscillospiraceae</taxon>
        <taxon>Ruminococcus</taxon>
    </lineage>
</organism>
<evidence type="ECO:0000256" key="1">
    <source>
        <dbReference type="ARBA" id="ARBA00022448"/>
    </source>
</evidence>
<dbReference type="GO" id="GO:0005524">
    <property type="term" value="F:ATP binding"/>
    <property type="evidence" value="ECO:0007669"/>
    <property type="project" value="UniProtKB-KW"/>
</dbReference>
<dbReference type="STRING" id="213810.RUM_09240"/>
<keyword evidence="2" id="KW-0547">Nucleotide-binding</keyword>
<dbReference type="FunFam" id="3.40.50.300:FF:000032">
    <property type="entry name" value="Export ABC transporter ATP-binding protein"/>
    <property type="match status" value="1"/>
</dbReference>
<dbReference type="KEGG" id="rch:RUM_09240"/>
<dbReference type="Pfam" id="PF00005">
    <property type="entry name" value="ABC_tran"/>
    <property type="match status" value="1"/>
</dbReference>
<dbReference type="SMART" id="SM00382">
    <property type="entry name" value="AAA"/>
    <property type="match status" value="1"/>
</dbReference>
<dbReference type="BioCyc" id="RCHA213810:RUM_RS04445-MONOMER"/>
<dbReference type="PATRIC" id="fig|213810.4.peg.833"/>
<keyword evidence="1" id="KW-0813">Transport</keyword>
<dbReference type="HOGENOM" id="CLU_000604_1_22_9"/>
<gene>
    <name evidence="5" type="ordered locus">RUM_09240</name>
</gene>
<dbReference type="EMBL" id="FP929052">
    <property type="protein sequence ID" value="CBL17096.1"/>
    <property type="molecule type" value="Genomic_DNA"/>
</dbReference>
<keyword evidence="6" id="KW-1185">Reference proteome</keyword>
<dbReference type="CDD" id="cd03255">
    <property type="entry name" value="ABC_MJ0796_LolCDE_FtsE"/>
    <property type="match status" value="1"/>
</dbReference>
<feature type="domain" description="ABC transporter" evidence="4">
    <location>
        <begin position="11"/>
        <end position="233"/>
    </location>
</feature>
<keyword evidence="5" id="KW-0378">Hydrolase</keyword>
<keyword evidence="3" id="KW-0067">ATP-binding</keyword>
<dbReference type="InterPro" id="IPR003439">
    <property type="entry name" value="ABC_transporter-like_ATP-bd"/>
</dbReference>
<evidence type="ECO:0000313" key="6">
    <source>
        <dbReference type="Proteomes" id="UP000007054"/>
    </source>
</evidence>
<dbReference type="InterPro" id="IPR017871">
    <property type="entry name" value="ABC_transporter-like_CS"/>
</dbReference>
<evidence type="ECO:0000313" key="5">
    <source>
        <dbReference type="EMBL" id="CBL17096.1"/>
    </source>
</evidence>
<protein>
    <submittedName>
        <fullName evidence="5">ABC-type antimicrobial peptide transport system, ATPase component</fullName>
        <ecNumber evidence="5">3.6.3.25</ecNumber>
    </submittedName>
</protein>
<dbReference type="InterPro" id="IPR003593">
    <property type="entry name" value="AAA+_ATPase"/>
</dbReference>
<dbReference type="PANTHER" id="PTHR24220">
    <property type="entry name" value="IMPORT ATP-BINDING PROTEIN"/>
    <property type="match status" value="1"/>
</dbReference>
<evidence type="ECO:0000256" key="3">
    <source>
        <dbReference type="ARBA" id="ARBA00022840"/>
    </source>
</evidence>
<dbReference type="GO" id="GO:0005886">
    <property type="term" value="C:plasma membrane"/>
    <property type="evidence" value="ECO:0007669"/>
    <property type="project" value="TreeGrafter"/>
</dbReference>
<evidence type="ECO:0000259" key="4">
    <source>
        <dbReference type="PROSITE" id="PS50893"/>
    </source>
</evidence>
<evidence type="ECO:0000256" key="2">
    <source>
        <dbReference type="ARBA" id="ARBA00022741"/>
    </source>
</evidence>
<dbReference type="InterPro" id="IPR015854">
    <property type="entry name" value="ABC_transpr_LolD-like"/>
</dbReference>
<reference evidence="5" key="2">
    <citation type="submission" date="2010-03" db="EMBL/GenBank/DDBJ databases">
        <authorList>
            <person name="Pajon A."/>
        </authorList>
    </citation>
    <scope>NUCLEOTIDE SEQUENCE</scope>
    <source>
        <strain evidence="5">Type strain: 18P13</strain>
    </source>
</reference>
<dbReference type="SUPFAM" id="SSF52540">
    <property type="entry name" value="P-loop containing nucleoside triphosphate hydrolases"/>
    <property type="match status" value="1"/>
</dbReference>
<dbReference type="AlphaFoldDB" id="D4LBV1"/>
<name>D4LBV1_RUMC1</name>
<dbReference type="Gene3D" id="3.40.50.300">
    <property type="entry name" value="P-loop containing nucleotide triphosphate hydrolases"/>
    <property type="match status" value="1"/>
</dbReference>